<accession>A0A4R7KL26</accession>
<dbReference type="GO" id="GO:0005886">
    <property type="term" value="C:plasma membrane"/>
    <property type="evidence" value="ECO:0007669"/>
    <property type="project" value="UniProtKB-SubCell"/>
</dbReference>
<reference evidence="10 11" key="1">
    <citation type="submission" date="2019-03" db="EMBL/GenBank/DDBJ databases">
        <title>Genomic Encyclopedia of Type Strains, Phase IV (KMG-IV): sequencing the most valuable type-strain genomes for metagenomic binning, comparative biology and taxonomic classification.</title>
        <authorList>
            <person name="Goeker M."/>
        </authorList>
    </citation>
    <scope>NUCLEOTIDE SEQUENCE [LARGE SCALE GENOMIC DNA]</scope>
    <source>
        <strain evidence="10 11">DSM 24455</strain>
    </source>
</reference>
<evidence type="ECO:0000259" key="9">
    <source>
        <dbReference type="Pfam" id="PF20730"/>
    </source>
</evidence>
<feature type="transmembrane region" description="Helical" evidence="7">
    <location>
        <begin position="59"/>
        <end position="81"/>
    </location>
</feature>
<proteinExistence type="inferred from homology"/>
<dbReference type="Gene3D" id="3.30.240.20">
    <property type="entry name" value="bsu07140 like domains"/>
    <property type="match status" value="2"/>
</dbReference>
<dbReference type="Proteomes" id="UP000295325">
    <property type="component" value="Unassembled WGS sequence"/>
</dbReference>
<evidence type="ECO:0000256" key="6">
    <source>
        <dbReference type="ARBA" id="ARBA00023136"/>
    </source>
</evidence>
<evidence type="ECO:0000313" key="11">
    <source>
        <dbReference type="Proteomes" id="UP000295325"/>
    </source>
</evidence>
<feature type="transmembrane region" description="Helical" evidence="7">
    <location>
        <begin position="6"/>
        <end position="26"/>
    </location>
</feature>
<comment type="subcellular location">
    <subcellularLocation>
        <location evidence="1">Cell membrane</location>
        <topology evidence="1">Multi-pass membrane protein</topology>
    </subcellularLocation>
</comment>
<dbReference type="RefSeq" id="WP_166636403.1">
    <property type="nucleotide sequence ID" value="NZ_SOAZ01000012.1"/>
</dbReference>
<comment type="similarity">
    <text evidence="2">Belongs to the UPF0702 family.</text>
</comment>
<dbReference type="InterPro" id="IPR023090">
    <property type="entry name" value="UPF0702_alpha/beta_dom_sf"/>
</dbReference>
<protein>
    <submittedName>
        <fullName evidence="10">Uncharacterized membrane protein YcaP (DUF421 family)</fullName>
    </submittedName>
</protein>
<keyword evidence="3" id="KW-1003">Cell membrane</keyword>
<feature type="transmembrane region" description="Helical" evidence="7">
    <location>
        <begin position="33"/>
        <end position="53"/>
    </location>
</feature>
<evidence type="ECO:0000256" key="2">
    <source>
        <dbReference type="ARBA" id="ARBA00006448"/>
    </source>
</evidence>
<sequence>MFEPLNITIRVLLAIVLLFTSTRLLNKRSLSNLTYFDFVASSLLGTIAGNLAFNLRVHILNFILSIFLVTVIILLVSYISLKFRPFRRFVAGHPAVIIHNGKILERNMKCLNYSFDYLTQQLREEKIFDIGQVKSAVLEPDGKLSIQLKSKNRPLTPKDLNLTPQKEFLAAELILDGEIIENNLRIRNVDNEWLINELKKKGVNDVKNVAFAAIGSNGNLYVDLYRD</sequence>
<dbReference type="EMBL" id="SOAZ01000012">
    <property type="protein sequence ID" value="TDT57250.1"/>
    <property type="molecule type" value="Genomic_DNA"/>
</dbReference>
<feature type="domain" description="YetF C-terminal" evidence="8">
    <location>
        <begin position="82"/>
        <end position="213"/>
    </location>
</feature>
<dbReference type="AlphaFoldDB" id="A0A4R7KL26"/>
<dbReference type="InterPro" id="IPR048454">
    <property type="entry name" value="YetF_N"/>
</dbReference>
<keyword evidence="11" id="KW-1185">Reference proteome</keyword>
<comment type="caution">
    <text evidence="10">The sequence shown here is derived from an EMBL/GenBank/DDBJ whole genome shotgun (WGS) entry which is preliminary data.</text>
</comment>
<evidence type="ECO:0000256" key="5">
    <source>
        <dbReference type="ARBA" id="ARBA00022989"/>
    </source>
</evidence>
<dbReference type="InterPro" id="IPR007353">
    <property type="entry name" value="DUF421"/>
</dbReference>
<evidence type="ECO:0000256" key="4">
    <source>
        <dbReference type="ARBA" id="ARBA00022692"/>
    </source>
</evidence>
<dbReference type="PANTHER" id="PTHR34582">
    <property type="entry name" value="UPF0702 TRANSMEMBRANE PROTEIN YCAP"/>
    <property type="match status" value="1"/>
</dbReference>
<keyword evidence="5 7" id="KW-1133">Transmembrane helix</keyword>
<keyword evidence="4 7" id="KW-0812">Transmembrane</keyword>
<name>A0A4R7KL26_9CLOT</name>
<organism evidence="10 11">
    <name type="scientific">Fonticella tunisiensis</name>
    <dbReference type="NCBI Taxonomy" id="1096341"/>
    <lineage>
        <taxon>Bacteria</taxon>
        <taxon>Bacillati</taxon>
        <taxon>Bacillota</taxon>
        <taxon>Clostridia</taxon>
        <taxon>Eubacteriales</taxon>
        <taxon>Clostridiaceae</taxon>
        <taxon>Fonticella</taxon>
    </lineage>
</organism>
<gene>
    <name evidence="10" type="ORF">EDD71_11230</name>
</gene>
<evidence type="ECO:0000259" key="8">
    <source>
        <dbReference type="Pfam" id="PF04239"/>
    </source>
</evidence>
<dbReference type="Pfam" id="PF04239">
    <property type="entry name" value="DUF421"/>
    <property type="match status" value="1"/>
</dbReference>
<evidence type="ECO:0000313" key="10">
    <source>
        <dbReference type="EMBL" id="TDT57250.1"/>
    </source>
</evidence>
<evidence type="ECO:0000256" key="7">
    <source>
        <dbReference type="SAM" id="Phobius"/>
    </source>
</evidence>
<evidence type="ECO:0000256" key="1">
    <source>
        <dbReference type="ARBA" id="ARBA00004651"/>
    </source>
</evidence>
<feature type="domain" description="YetF-like N-terminal transmembrane" evidence="9">
    <location>
        <begin position="5"/>
        <end position="79"/>
    </location>
</feature>
<keyword evidence="6 7" id="KW-0472">Membrane</keyword>
<dbReference type="PANTHER" id="PTHR34582:SF7">
    <property type="entry name" value="UPF0702 TRANSMEMBRANE PROTEIN YDFS"/>
    <property type="match status" value="1"/>
</dbReference>
<dbReference type="Pfam" id="PF20730">
    <property type="entry name" value="YetF_N"/>
    <property type="match status" value="1"/>
</dbReference>
<evidence type="ECO:0000256" key="3">
    <source>
        <dbReference type="ARBA" id="ARBA00022475"/>
    </source>
</evidence>